<sequence>MVNERFQKLPEEKRQEIVNAALEVFAKNEYKHASTDLIASKAGISKGLLFYYFKNKRELYLYLMDYLEETVTSQLLDPHFYEIDDFFDLLEYGGEKKCQIVCRNPYMMEFSVRAFYSTHQDIKEDLDDYMQEKTSHMFRQYFKAVDLNKFQEDVNPEEILQMMMWMTDGYMHQQMNMGKNVELEGLIKLFRSWMDMFRRISYKKEYL</sequence>
<feature type="DNA-binding region" description="H-T-H motif" evidence="2">
    <location>
        <begin position="34"/>
        <end position="53"/>
    </location>
</feature>
<dbReference type="PANTHER" id="PTHR43479">
    <property type="entry name" value="ACREF/ENVCD OPERON REPRESSOR-RELATED"/>
    <property type="match status" value="1"/>
</dbReference>
<proteinExistence type="predicted"/>
<dbReference type="EMBL" id="CP060634">
    <property type="protein sequence ID" value="QNM05462.1"/>
    <property type="molecule type" value="Genomic_DNA"/>
</dbReference>
<dbReference type="Pfam" id="PF00440">
    <property type="entry name" value="TetR_N"/>
    <property type="match status" value="1"/>
</dbReference>
<feature type="domain" description="HTH tetR-type" evidence="3">
    <location>
        <begin position="11"/>
        <end position="71"/>
    </location>
</feature>
<dbReference type="InterPro" id="IPR036271">
    <property type="entry name" value="Tet_transcr_reg_TetR-rel_C_sf"/>
</dbReference>
<keyword evidence="1 2" id="KW-0238">DNA-binding</keyword>
<dbReference type="AlphaFoldDB" id="A0A7G9G3T0"/>
<dbReference type="PROSITE" id="PS50977">
    <property type="entry name" value="HTH_TETR_2"/>
    <property type="match status" value="1"/>
</dbReference>
<reference evidence="4 5" key="1">
    <citation type="submission" date="2020-08" db="EMBL/GenBank/DDBJ databases">
        <authorList>
            <person name="Liu C."/>
            <person name="Sun Q."/>
        </authorList>
    </citation>
    <scope>NUCLEOTIDE SEQUENCE [LARGE SCALE GENOMIC DNA]</scope>
    <source>
        <strain evidence="4 5">NSJ-38</strain>
    </source>
</reference>
<name>A0A7G9G3T0_9FIRM</name>
<accession>A0A7G9G3T0</accession>
<dbReference type="KEGG" id="qdo:H9Q78_13685"/>
<dbReference type="Gene3D" id="1.10.357.10">
    <property type="entry name" value="Tetracycline Repressor, domain 2"/>
    <property type="match status" value="1"/>
</dbReference>
<dbReference type="InterPro" id="IPR009057">
    <property type="entry name" value="Homeodomain-like_sf"/>
</dbReference>
<dbReference type="Proteomes" id="UP000515823">
    <property type="component" value="Chromosome"/>
</dbReference>
<dbReference type="RefSeq" id="WP_249302490.1">
    <property type="nucleotide sequence ID" value="NZ_CP060634.1"/>
</dbReference>
<dbReference type="PRINTS" id="PR00455">
    <property type="entry name" value="HTHTETR"/>
</dbReference>
<dbReference type="SUPFAM" id="SSF48498">
    <property type="entry name" value="Tetracyclin repressor-like, C-terminal domain"/>
    <property type="match status" value="1"/>
</dbReference>
<organism evidence="4 5">
    <name type="scientific">Qiania dongpingensis</name>
    <dbReference type="NCBI Taxonomy" id="2763669"/>
    <lineage>
        <taxon>Bacteria</taxon>
        <taxon>Bacillati</taxon>
        <taxon>Bacillota</taxon>
        <taxon>Clostridia</taxon>
        <taxon>Lachnospirales</taxon>
        <taxon>Lachnospiraceae</taxon>
        <taxon>Qiania</taxon>
    </lineage>
</organism>
<dbReference type="InterPro" id="IPR001647">
    <property type="entry name" value="HTH_TetR"/>
</dbReference>
<dbReference type="GO" id="GO:0003677">
    <property type="term" value="F:DNA binding"/>
    <property type="evidence" value="ECO:0007669"/>
    <property type="project" value="UniProtKB-UniRule"/>
</dbReference>
<gene>
    <name evidence="4" type="ORF">H9Q78_13685</name>
</gene>
<dbReference type="Gene3D" id="1.10.10.60">
    <property type="entry name" value="Homeodomain-like"/>
    <property type="match status" value="1"/>
</dbReference>
<protein>
    <submittedName>
        <fullName evidence="4">TetR/AcrR family transcriptional regulator</fullName>
    </submittedName>
</protein>
<evidence type="ECO:0000256" key="1">
    <source>
        <dbReference type="ARBA" id="ARBA00023125"/>
    </source>
</evidence>
<evidence type="ECO:0000313" key="5">
    <source>
        <dbReference type="Proteomes" id="UP000515823"/>
    </source>
</evidence>
<dbReference type="PANTHER" id="PTHR43479:SF11">
    <property type="entry name" value="ACREF_ENVCD OPERON REPRESSOR-RELATED"/>
    <property type="match status" value="1"/>
</dbReference>
<evidence type="ECO:0000256" key="2">
    <source>
        <dbReference type="PROSITE-ProRule" id="PRU00335"/>
    </source>
</evidence>
<evidence type="ECO:0000313" key="4">
    <source>
        <dbReference type="EMBL" id="QNM05462.1"/>
    </source>
</evidence>
<dbReference type="SUPFAM" id="SSF46689">
    <property type="entry name" value="Homeodomain-like"/>
    <property type="match status" value="1"/>
</dbReference>
<dbReference type="InterPro" id="IPR050624">
    <property type="entry name" value="HTH-type_Tx_Regulator"/>
</dbReference>
<keyword evidence="5" id="KW-1185">Reference proteome</keyword>
<evidence type="ECO:0000259" key="3">
    <source>
        <dbReference type="PROSITE" id="PS50977"/>
    </source>
</evidence>